<evidence type="ECO:0000313" key="2">
    <source>
        <dbReference type="EMBL" id="JAD59929.1"/>
    </source>
</evidence>
<feature type="region of interest" description="Disordered" evidence="1">
    <location>
        <begin position="29"/>
        <end position="49"/>
    </location>
</feature>
<reference evidence="2" key="1">
    <citation type="submission" date="2014-09" db="EMBL/GenBank/DDBJ databases">
        <authorList>
            <person name="Magalhaes I.L.F."/>
            <person name="Oliveira U."/>
            <person name="Santos F.R."/>
            <person name="Vidigal T.H.D.A."/>
            <person name="Brescovit A.D."/>
            <person name="Santos A.J."/>
        </authorList>
    </citation>
    <scope>NUCLEOTIDE SEQUENCE</scope>
    <source>
        <tissue evidence="2">Shoot tissue taken approximately 20 cm above the soil surface</tissue>
    </source>
</reference>
<reference evidence="2" key="2">
    <citation type="journal article" date="2015" name="Data Brief">
        <title>Shoot transcriptome of the giant reed, Arundo donax.</title>
        <authorList>
            <person name="Barrero R.A."/>
            <person name="Guerrero F.D."/>
            <person name="Moolhuijzen P."/>
            <person name="Goolsby J.A."/>
            <person name="Tidwell J."/>
            <person name="Bellgard S.E."/>
            <person name="Bellgard M.I."/>
        </authorList>
    </citation>
    <scope>NUCLEOTIDE SEQUENCE</scope>
    <source>
        <tissue evidence="2">Shoot tissue taken approximately 20 cm above the soil surface</tissue>
    </source>
</reference>
<feature type="compositionally biased region" description="Low complexity" evidence="1">
    <location>
        <begin position="29"/>
        <end position="42"/>
    </location>
</feature>
<name>A0A0A9B7D9_ARUDO</name>
<dbReference type="EMBL" id="GBRH01237966">
    <property type="protein sequence ID" value="JAD59929.1"/>
    <property type="molecule type" value="Transcribed_RNA"/>
</dbReference>
<evidence type="ECO:0000256" key="1">
    <source>
        <dbReference type="SAM" id="MobiDB-lite"/>
    </source>
</evidence>
<protein>
    <submittedName>
        <fullName evidence="2">Uncharacterized protein</fullName>
    </submittedName>
</protein>
<dbReference type="AlphaFoldDB" id="A0A0A9B7D9"/>
<sequence>MSRRPSAAAPSSVATATYPMKLDSLHHASLSASSGSSRNASGKGRLDVA</sequence>
<accession>A0A0A9B7D9</accession>
<organism evidence="2">
    <name type="scientific">Arundo donax</name>
    <name type="common">Giant reed</name>
    <name type="synonym">Donax arundinaceus</name>
    <dbReference type="NCBI Taxonomy" id="35708"/>
    <lineage>
        <taxon>Eukaryota</taxon>
        <taxon>Viridiplantae</taxon>
        <taxon>Streptophyta</taxon>
        <taxon>Embryophyta</taxon>
        <taxon>Tracheophyta</taxon>
        <taxon>Spermatophyta</taxon>
        <taxon>Magnoliopsida</taxon>
        <taxon>Liliopsida</taxon>
        <taxon>Poales</taxon>
        <taxon>Poaceae</taxon>
        <taxon>PACMAD clade</taxon>
        <taxon>Arundinoideae</taxon>
        <taxon>Arundineae</taxon>
        <taxon>Arundo</taxon>
    </lineage>
</organism>
<proteinExistence type="predicted"/>